<feature type="compositionally biased region" description="Polar residues" evidence="1">
    <location>
        <begin position="10"/>
        <end position="24"/>
    </location>
</feature>
<feature type="region of interest" description="Disordered" evidence="1">
    <location>
        <begin position="1"/>
        <end position="136"/>
    </location>
</feature>
<feature type="non-terminal residue" evidence="2">
    <location>
        <position position="529"/>
    </location>
</feature>
<dbReference type="EMBL" id="CAJPVJ010011753">
    <property type="protein sequence ID" value="CAG2173982.1"/>
    <property type="molecule type" value="Genomic_DNA"/>
</dbReference>
<gene>
    <name evidence="2" type="ORF">ONB1V03_LOCUS13431</name>
</gene>
<keyword evidence="3" id="KW-1185">Reference proteome</keyword>
<feature type="region of interest" description="Disordered" evidence="1">
    <location>
        <begin position="330"/>
        <end position="489"/>
    </location>
</feature>
<feature type="compositionally biased region" description="Basic and acidic residues" evidence="1">
    <location>
        <begin position="51"/>
        <end position="63"/>
    </location>
</feature>
<feature type="region of interest" description="Disordered" evidence="1">
    <location>
        <begin position="281"/>
        <end position="303"/>
    </location>
</feature>
<feature type="compositionally biased region" description="Polar residues" evidence="1">
    <location>
        <begin position="330"/>
        <end position="350"/>
    </location>
</feature>
<feature type="compositionally biased region" description="Low complexity" evidence="1">
    <location>
        <begin position="83"/>
        <end position="94"/>
    </location>
</feature>
<feature type="compositionally biased region" description="Basic and acidic residues" evidence="1">
    <location>
        <begin position="29"/>
        <end position="40"/>
    </location>
</feature>
<feature type="compositionally biased region" description="Polar residues" evidence="1">
    <location>
        <begin position="391"/>
        <end position="407"/>
    </location>
</feature>
<dbReference type="OrthoDB" id="6515989at2759"/>
<dbReference type="EMBL" id="OC926578">
    <property type="protein sequence ID" value="CAD7656795.1"/>
    <property type="molecule type" value="Genomic_DNA"/>
</dbReference>
<evidence type="ECO:0000256" key="1">
    <source>
        <dbReference type="SAM" id="MobiDB-lite"/>
    </source>
</evidence>
<feature type="compositionally biased region" description="Basic and acidic residues" evidence="1">
    <location>
        <begin position="120"/>
        <end position="136"/>
    </location>
</feature>
<organism evidence="2">
    <name type="scientific">Oppiella nova</name>
    <dbReference type="NCBI Taxonomy" id="334625"/>
    <lineage>
        <taxon>Eukaryota</taxon>
        <taxon>Metazoa</taxon>
        <taxon>Ecdysozoa</taxon>
        <taxon>Arthropoda</taxon>
        <taxon>Chelicerata</taxon>
        <taxon>Arachnida</taxon>
        <taxon>Acari</taxon>
        <taxon>Acariformes</taxon>
        <taxon>Sarcoptiformes</taxon>
        <taxon>Oribatida</taxon>
        <taxon>Brachypylina</taxon>
        <taxon>Oppioidea</taxon>
        <taxon>Oppiidae</taxon>
        <taxon>Oppiella</taxon>
    </lineage>
</organism>
<evidence type="ECO:0000313" key="3">
    <source>
        <dbReference type="Proteomes" id="UP000728032"/>
    </source>
</evidence>
<proteinExistence type="predicted"/>
<feature type="compositionally biased region" description="Polar residues" evidence="1">
    <location>
        <begin position="426"/>
        <end position="438"/>
    </location>
</feature>
<evidence type="ECO:0000313" key="2">
    <source>
        <dbReference type="EMBL" id="CAD7656795.1"/>
    </source>
</evidence>
<feature type="compositionally biased region" description="Basic residues" evidence="1">
    <location>
        <begin position="64"/>
        <end position="82"/>
    </location>
</feature>
<dbReference type="AlphaFoldDB" id="A0A7R9MAV4"/>
<accession>A0A7R9MAV4</accession>
<dbReference type="Proteomes" id="UP000728032">
    <property type="component" value="Unassembled WGS sequence"/>
</dbReference>
<feature type="compositionally biased region" description="Pro residues" evidence="1">
    <location>
        <begin position="460"/>
        <end position="470"/>
    </location>
</feature>
<reference evidence="2" key="1">
    <citation type="submission" date="2020-11" db="EMBL/GenBank/DDBJ databases">
        <authorList>
            <person name="Tran Van P."/>
        </authorList>
    </citation>
    <scope>NUCLEOTIDE SEQUENCE</scope>
</reference>
<name>A0A7R9MAV4_9ACAR</name>
<protein>
    <submittedName>
        <fullName evidence="2">Uncharacterized protein</fullName>
    </submittedName>
</protein>
<sequence length="529" mass="60510">ETEDKPKENSCLTPTQKLYETNTLAEKVVSVEKDETDTKAKDKKKKKRKQKDYDSSDSDVEKEKKKKKKRRKKSSKRRKRRSSSSSSSSDSSDTSESEDRKKKRRKHKKKKSRKHKKDKKLSENKEKTKVMTEDKKKVKDTEIEFVTVLSVGETPVELKWPKNLIKYTQCEPSIQYSISPKVTVNSDDFKQTKEPRNKIVEEIERIRHFGIDNESENKGNEKLTTEYERFMGEVNPNYESHAISEESKDLETKLREKLVKQLHDKNDDDFEAMTPAERRAIEKKKKSYHSYVDASDDHRRHEDLKSAPMSAYYSAKGYTLDSTNSWIPNQSAENVTENSSKSQESQSCVESSALELNPTLTSDRNDSNEQMVDKIVTNEENNDMKDKTTEADGQQNIGVLISSTQSDMPFDSELGLDSESKDQTDSSDMSPFSLTQSKQKVKVRVNATSHNDMDVSDGDSPPPPPPPQPRPLMTTMTSSDEYTLPNGQVLPAGTKQIVVHPYQTDDPNKFTAEWYYNAYDGQQTPTNSS</sequence>
<feature type="compositionally biased region" description="Basic residues" evidence="1">
    <location>
        <begin position="101"/>
        <end position="119"/>
    </location>
</feature>
<feature type="compositionally biased region" description="Basic residues" evidence="1">
    <location>
        <begin position="41"/>
        <end position="50"/>
    </location>
</feature>